<dbReference type="GO" id="GO:0017116">
    <property type="term" value="F:single-stranded DNA helicase activity"/>
    <property type="evidence" value="ECO:0007669"/>
    <property type="project" value="TreeGrafter"/>
</dbReference>
<dbReference type="Gene3D" id="3.40.50.300">
    <property type="entry name" value="P-loop containing nucleotide triphosphate hydrolases"/>
    <property type="match status" value="1"/>
</dbReference>
<dbReference type="Pfam" id="PF17855">
    <property type="entry name" value="MCM_lid"/>
    <property type="match status" value="1"/>
</dbReference>
<keyword evidence="4" id="KW-0067">ATP-binding</keyword>
<dbReference type="InterPro" id="IPR031327">
    <property type="entry name" value="MCM"/>
</dbReference>
<dbReference type="SMART" id="SM00350">
    <property type="entry name" value="MCM"/>
    <property type="match status" value="1"/>
</dbReference>
<dbReference type="InterPro" id="IPR001208">
    <property type="entry name" value="MCM_dom"/>
</dbReference>
<dbReference type="PANTHER" id="PTHR11630:SF66">
    <property type="entry name" value="DNA REPLICATION LICENSING FACTOR MCM4"/>
    <property type="match status" value="1"/>
</dbReference>
<keyword evidence="2" id="KW-0235">DNA replication</keyword>
<keyword evidence="5" id="KW-0238">DNA-binding</keyword>
<proteinExistence type="inferred from homology"/>
<gene>
    <name evidence="7" type="ORF">METZ01_LOCUS356761</name>
</gene>
<sequence length="315" mass="34997">VKVKGKMENEIIIEIEKIEFIDENLDKVSTTEELKKIDGMLADNFFDKLADSFAPNIFGYDDIKKSILLHLVGGGNTRRSRIHIIIIGNPGRGKSELLNFTGKLGKSCYVNGKLASGAGLAAGIVKLSTGASVPSTGALTLYDFVMIDEMDKSRKEDRAAILECLEQGTVSLKKVGVDLTVPANASILAAANPRLGKWKNELGLEQNINLESFLLSRFDLIWGVIQQTNTERAQVAHHIISQATREQEIPFSVDELKRYINFCKTIRPKLTETAAKHLEDFYIRTAEFIQENNDETLPLEERQLEGLIRLATAHA</sequence>
<dbReference type="PANTHER" id="PTHR11630">
    <property type="entry name" value="DNA REPLICATION LICENSING FACTOR MCM FAMILY MEMBER"/>
    <property type="match status" value="1"/>
</dbReference>
<dbReference type="AlphaFoldDB" id="A0A382S3S4"/>
<feature type="non-terminal residue" evidence="7">
    <location>
        <position position="1"/>
    </location>
</feature>
<dbReference type="GO" id="GO:0003697">
    <property type="term" value="F:single-stranded DNA binding"/>
    <property type="evidence" value="ECO:0007669"/>
    <property type="project" value="TreeGrafter"/>
</dbReference>
<evidence type="ECO:0000256" key="4">
    <source>
        <dbReference type="ARBA" id="ARBA00022840"/>
    </source>
</evidence>
<dbReference type="EMBL" id="UINC01125815">
    <property type="protein sequence ID" value="SVD03907.1"/>
    <property type="molecule type" value="Genomic_DNA"/>
</dbReference>
<feature type="non-terminal residue" evidence="7">
    <location>
        <position position="315"/>
    </location>
</feature>
<evidence type="ECO:0000259" key="6">
    <source>
        <dbReference type="PROSITE" id="PS50051"/>
    </source>
</evidence>
<dbReference type="SUPFAM" id="SSF52540">
    <property type="entry name" value="P-loop containing nucleoside triphosphate hydrolases"/>
    <property type="match status" value="1"/>
</dbReference>
<name>A0A382S3S4_9ZZZZ</name>
<dbReference type="Pfam" id="PF00493">
    <property type="entry name" value="MCM"/>
    <property type="match status" value="1"/>
</dbReference>
<evidence type="ECO:0000256" key="3">
    <source>
        <dbReference type="ARBA" id="ARBA00022741"/>
    </source>
</evidence>
<evidence type="ECO:0000256" key="5">
    <source>
        <dbReference type="ARBA" id="ARBA00023125"/>
    </source>
</evidence>
<feature type="domain" description="MCM C-terminal AAA(+) ATPase" evidence="6">
    <location>
        <begin position="45"/>
        <end position="240"/>
    </location>
</feature>
<dbReference type="GO" id="GO:0005524">
    <property type="term" value="F:ATP binding"/>
    <property type="evidence" value="ECO:0007669"/>
    <property type="project" value="UniProtKB-KW"/>
</dbReference>
<evidence type="ECO:0000313" key="7">
    <source>
        <dbReference type="EMBL" id="SVD03907.1"/>
    </source>
</evidence>
<dbReference type="PRINTS" id="PR01657">
    <property type="entry name" value="MCMFAMILY"/>
</dbReference>
<evidence type="ECO:0000256" key="1">
    <source>
        <dbReference type="ARBA" id="ARBA00008010"/>
    </source>
</evidence>
<protein>
    <recommendedName>
        <fullName evidence="6">MCM C-terminal AAA(+) ATPase domain-containing protein</fullName>
    </recommendedName>
</protein>
<dbReference type="GO" id="GO:0042555">
    <property type="term" value="C:MCM complex"/>
    <property type="evidence" value="ECO:0007669"/>
    <property type="project" value="TreeGrafter"/>
</dbReference>
<dbReference type="GO" id="GO:0006260">
    <property type="term" value="P:DNA replication"/>
    <property type="evidence" value="ECO:0007669"/>
    <property type="project" value="UniProtKB-KW"/>
</dbReference>
<accession>A0A382S3S4</accession>
<evidence type="ECO:0000256" key="2">
    <source>
        <dbReference type="ARBA" id="ARBA00022705"/>
    </source>
</evidence>
<dbReference type="PROSITE" id="PS50051">
    <property type="entry name" value="MCM_2"/>
    <property type="match status" value="1"/>
</dbReference>
<organism evidence="7">
    <name type="scientific">marine metagenome</name>
    <dbReference type="NCBI Taxonomy" id="408172"/>
    <lineage>
        <taxon>unclassified sequences</taxon>
        <taxon>metagenomes</taxon>
        <taxon>ecological metagenomes</taxon>
    </lineage>
</organism>
<comment type="similarity">
    <text evidence="1">Belongs to the MCM family.</text>
</comment>
<dbReference type="InterPro" id="IPR027417">
    <property type="entry name" value="P-loop_NTPase"/>
</dbReference>
<reference evidence="7" key="1">
    <citation type="submission" date="2018-05" db="EMBL/GenBank/DDBJ databases">
        <authorList>
            <person name="Lanie J.A."/>
            <person name="Ng W.-L."/>
            <person name="Kazmierczak K.M."/>
            <person name="Andrzejewski T.M."/>
            <person name="Davidsen T.M."/>
            <person name="Wayne K.J."/>
            <person name="Tettelin H."/>
            <person name="Glass J.I."/>
            <person name="Rusch D."/>
            <person name="Podicherti R."/>
            <person name="Tsui H.-C.T."/>
            <person name="Winkler M.E."/>
        </authorList>
    </citation>
    <scope>NUCLEOTIDE SEQUENCE</scope>
</reference>
<dbReference type="InterPro" id="IPR041562">
    <property type="entry name" value="MCM_lid"/>
</dbReference>
<keyword evidence="3" id="KW-0547">Nucleotide-binding</keyword>